<keyword evidence="2" id="KW-1185">Reference proteome</keyword>
<dbReference type="Proteomes" id="UP001529510">
    <property type="component" value="Unassembled WGS sequence"/>
</dbReference>
<dbReference type="AlphaFoldDB" id="A0ABD0MW11"/>
<comment type="caution">
    <text evidence="1">The sequence shown here is derived from an EMBL/GenBank/DDBJ whole genome shotgun (WGS) entry which is preliminary data.</text>
</comment>
<protein>
    <submittedName>
        <fullName evidence="1">Uncharacterized protein</fullName>
    </submittedName>
</protein>
<gene>
    <name evidence="1" type="ORF">M9458_052454</name>
</gene>
<sequence>QLSSWWCVWGRYHVGKLPFGLVSGGKASIHNGIHVSINELKLPSTSSTHAATDHDATTTILDCRQDTIFLVFLTRASPHMLDTI</sequence>
<dbReference type="EMBL" id="JAMKFB020000189">
    <property type="protein sequence ID" value="KAL0152731.1"/>
    <property type="molecule type" value="Genomic_DNA"/>
</dbReference>
<accession>A0ABD0MW11</accession>
<reference evidence="1 2" key="1">
    <citation type="submission" date="2024-05" db="EMBL/GenBank/DDBJ databases">
        <title>Genome sequencing and assembly of Indian major carp, Cirrhinus mrigala (Hamilton, 1822).</title>
        <authorList>
            <person name="Mohindra V."/>
            <person name="Chowdhury L.M."/>
            <person name="Lal K."/>
            <person name="Jena J.K."/>
        </authorList>
    </citation>
    <scope>NUCLEOTIDE SEQUENCE [LARGE SCALE GENOMIC DNA]</scope>
    <source>
        <strain evidence="1">CM1030</strain>
        <tissue evidence="1">Blood</tissue>
    </source>
</reference>
<feature type="non-terminal residue" evidence="1">
    <location>
        <position position="1"/>
    </location>
</feature>
<name>A0ABD0MW11_CIRMR</name>
<organism evidence="1 2">
    <name type="scientific">Cirrhinus mrigala</name>
    <name type="common">Mrigala</name>
    <dbReference type="NCBI Taxonomy" id="683832"/>
    <lineage>
        <taxon>Eukaryota</taxon>
        <taxon>Metazoa</taxon>
        <taxon>Chordata</taxon>
        <taxon>Craniata</taxon>
        <taxon>Vertebrata</taxon>
        <taxon>Euteleostomi</taxon>
        <taxon>Actinopterygii</taxon>
        <taxon>Neopterygii</taxon>
        <taxon>Teleostei</taxon>
        <taxon>Ostariophysi</taxon>
        <taxon>Cypriniformes</taxon>
        <taxon>Cyprinidae</taxon>
        <taxon>Labeoninae</taxon>
        <taxon>Labeonini</taxon>
        <taxon>Cirrhinus</taxon>
    </lineage>
</organism>
<evidence type="ECO:0000313" key="2">
    <source>
        <dbReference type="Proteomes" id="UP001529510"/>
    </source>
</evidence>
<evidence type="ECO:0000313" key="1">
    <source>
        <dbReference type="EMBL" id="KAL0152731.1"/>
    </source>
</evidence>
<proteinExistence type="predicted"/>